<dbReference type="InterPro" id="IPR011032">
    <property type="entry name" value="GroES-like_sf"/>
</dbReference>
<dbReference type="AlphaFoldDB" id="T1JAF2"/>
<dbReference type="eggNOG" id="KOG1198">
    <property type="taxonomic scope" value="Eukaryota"/>
</dbReference>
<dbReference type="PhylomeDB" id="T1JAF2"/>
<dbReference type="PANTHER" id="PTHR11695">
    <property type="entry name" value="ALCOHOL DEHYDROGENASE RELATED"/>
    <property type="match status" value="1"/>
</dbReference>
<accession>T1JAF2</accession>
<reference evidence="3" key="1">
    <citation type="submission" date="2011-05" db="EMBL/GenBank/DDBJ databases">
        <authorList>
            <person name="Richards S.R."/>
            <person name="Qu J."/>
            <person name="Jiang H."/>
            <person name="Jhangiani S.N."/>
            <person name="Agravi P."/>
            <person name="Goodspeed R."/>
            <person name="Gross S."/>
            <person name="Mandapat C."/>
            <person name="Jackson L."/>
            <person name="Mathew T."/>
            <person name="Pu L."/>
            <person name="Thornton R."/>
            <person name="Saada N."/>
            <person name="Wilczek-Boney K.B."/>
            <person name="Lee S."/>
            <person name="Kovar C."/>
            <person name="Wu Y."/>
            <person name="Scherer S.E."/>
            <person name="Worley K.C."/>
            <person name="Muzny D.M."/>
            <person name="Gibbs R."/>
        </authorList>
    </citation>
    <scope>NUCLEOTIDE SEQUENCE</scope>
    <source>
        <strain evidence="3">Brora</strain>
    </source>
</reference>
<dbReference type="EnsemblMetazoa" id="SMAR010718-RA">
    <property type="protein sequence ID" value="SMAR010718-PA"/>
    <property type="gene ID" value="SMAR010718"/>
</dbReference>
<evidence type="ECO:0000259" key="1">
    <source>
        <dbReference type="Pfam" id="PF08240"/>
    </source>
</evidence>
<evidence type="ECO:0000313" key="2">
    <source>
        <dbReference type="EnsemblMetazoa" id="SMAR010718-PA"/>
    </source>
</evidence>
<dbReference type="SUPFAM" id="SSF50129">
    <property type="entry name" value="GroES-like"/>
    <property type="match status" value="1"/>
</dbReference>
<name>T1JAF2_STRMM</name>
<dbReference type="InterPro" id="IPR013154">
    <property type="entry name" value="ADH-like_N"/>
</dbReference>
<sequence length="165" mass="18699">MANILILKHNLVKKLIRNNICSASTLVNAWQTFRYGDIEELKLSSHIKIPAIRRPNDLLVEIQSASVNVIDILMLKGSGARLINYLRKLEYGPAFTLEFPLTFGRDFSGVVVEVGKGVTEFRPGDEVSDDQNQMFGAPWHRNFKEPTLIFVSSKKIPYVPVRARE</sequence>
<dbReference type="Proteomes" id="UP000014500">
    <property type="component" value="Unassembled WGS sequence"/>
</dbReference>
<protein>
    <recommendedName>
        <fullName evidence="1">Alcohol dehydrogenase-like N-terminal domain-containing protein</fullName>
    </recommendedName>
</protein>
<dbReference type="PANTHER" id="PTHR11695:SF294">
    <property type="entry name" value="RETICULON-4-INTERACTING PROTEIN 1, MITOCHONDRIAL"/>
    <property type="match status" value="1"/>
</dbReference>
<dbReference type="HOGENOM" id="CLU_1612905_0_0_1"/>
<dbReference type="Gene3D" id="3.90.180.10">
    <property type="entry name" value="Medium-chain alcohol dehydrogenases, catalytic domain"/>
    <property type="match status" value="1"/>
</dbReference>
<dbReference type="STRING" id="126957.T1JAF2"/>
<dbReference type="EMBL" id="JH431998">
    <property type="status" value="NOT_ANNOTATED_CDS"/>
    <property type="molecule type" value="Genomic_DNA"/>
</dbReference>
<dbReference type="GO" id="GO:0005739">
    <property type="term" value="C:mitochondrion"/>
    <property type="evidence" value="ECO:0007669"/>
    <property type="project" value="TreeGrafter"/>
</dbReference>
<proteinExistence type="predicted"/>
<evidence type="ECO:0000313" key="3">
    <source>
        <dbReference type="Proteomes" id="UP000014500"/>
    </source>
</evidence>
<dbReference type="Pfam" id="PF08240">
    <property type="entry name" value="ADH_N"/>
    <property type="match status" value="1"/>
</dbReference>
<organism evidence="2 3">
    <name type="scientific">Strigamia maritima</name>
    <name type="common">European centipede</name>
    <name type="synonym">Geophilus maritimus</name>
    <dbReference type="NCBI Taxonomy" id="126957"/>
    <lineage>
        <taxon>Eukaryota</taxon>
        <taxon>Metazoa</taxon>
        <taxon>Ecdysozoa</taxon>
        <taxon>Arthropoda</taxon>
        <taxon>Myriapoda</taxon>
        <taxon>Chilopoda</taxon>
        <taxon>Pleurostigmophora</taxon>
        <taxon>Geophilomorpha</taxon>
        <taxon>Linotaeniidae</taxon>
        <taxon>Strigamia</taxon>
    </lineage>
</organism>
<dbReference type="InterPro" id="IPR050700">
    <property type="entry name" value="YIM1/Zinc_Alcohol_DH_Fams"/>
</dbReference>
<feature type="domain" description="Alcohol dehydrogenase-like N-terminal" evidence="1">
    <location>
        <begin position="55"/>
        <end position="128"/>
    </location>
</feature>
<reference evidence="2" key="2">
    <citation type="submission" date="2015-02" db="UniProtKB">
        <authorList>
            <consortium name="EnsemblMetazoa"/>
        </authorList>
    </citation>
    <scope>IDENTIFICATION</scope>
</reference>
<keyword evidence="3" id="KW-1185">Reference proteome</keyword>